<keyword evidence="2" id="KW-0472">Membrane</keyword>
<dbReference type="FunFam" id="2.60.120.200:FF:000178">
    <property type="entry name" value="Glycoside hydrolase family 16 protein"/>
    <property type="match status" value="1"/>
</dbReference>
<protein>
    <submittedName>
        <fullName evidence="4">Glucan 1,3-beta-glucosidase</fullName>
    </submittedName>
</protein>
<feature type="compositionally biased region" description="Low complexity" evidence="1">
    <location>
        <begin position="60"/>
        <end position="82"/>
    </location>
</feature>
<keyword evidence="2" id="KW-0812">Transmembrane</keyword>
<feature type="domain" description="GH16" evidence="3">
    <location>
        <begin position="150"/>
        <end position="460"/>
    </location>
</feature>
<evidence type="ECO:0000256" key="2">
    <source>
        <dbReference type="SAM" id="Phobius"/>
    </source>
</evidence>
<dbReference type="EMBL" id="KI911152">
    <property type="protein sequence ID" value="ETS00435.1"/>
    <property type="molecule type" value="Genomic_DNA"/>
</dbReference>
<evidence type="ECO:0000313" key="4">
    <source>
        <dbReference type="EMBL" id="ETS00435.1"/>
    </source>
</evidence>
<dbReference type="GO" id="GO:0004553">
    <property type="term" value="F:hydrolase activity, hydrolyzing O-glycosyl compounds"/>
    <property type="evidence" value="ECO:0007669"/>
    <property type="project" value="InterPro"/>
</dbReference>
<dbReference type="PROSITE" id="PS51762">
    <property type="entry name" value="GH16_2"/>
    <property type="match status" value="1"/>
</dbReference>
<dbReference type="PANTHER" id="PTHR10963:SF62">
    <property type="entry name" value="GLUCAN 1,3-BETA-GLUCOSIDASE"/>
    <property type="match status" value="1"/>
</dbReference>
<dbReference type="Pfam" id="PF00722">
    <property type="entry name" value="Glyco_hydro_16"/>
    <property type="match status" value="1"/>
</dbReference>
<feature type="region of interest" description="Disordered" evidence="1">
    <location>
        <begin position="1"/>
        <end position="84"/>
    </location>
</feature>
<name>A0A024S512_HYPJR</name>
<dbReference type="InterPro" id="IPR050546">
    <property type="entry name" value="Glycosyl_Hydrlase_16"/>
</dbReference>
<organism evidence="4 5">
    <name type="scientific">Hypocrea jecorina (strain ATCC 56765 / BCRC 32924 / NRRL 11460 / Rut C-30)</name>
    <name type="common">Trichoderma reesei</name>
    <dbReference type="NCBI Taxonomy" id="1344414"/>
    <lineage>
        <taxon>Eukaryota</taxon>
        <taxon>Fungi</taxon>
        <taxon>Dikarya</taxon>
        <taxon>Ascomycota</taxon>
        <taxon>Pezizomycotina</taxon>
        <taxon>Sordariomycetes</taxon>
        <taxon>Hypocreomycetidae</taxon>
        <taxon>Hypocreales</taxon>
        <taxon>Hypocreaceae</taxon>
        <taxon>Trichoderma</taxon>
    </lineage>
</organism>
<dbReference type="PANTHER" id="PTHR10963">
    <property type="entry name" value="GLYCOSYL HYDROLASE-RELATED"/>
    <property type="match status" value="1"/>
</dbReference>
<evidence type="ECO:0000256" key="1">
    <source>
        <dbReference type="SAM" id="MobiDB-lite"/>
    </source>
</evidence>
<dbReference type="HOGENOM" id="CLU_019533_1_2_1"/>
<dbReference type="AlphaFoldDB" id="A0A024S512"/>
<dbReference type="KEGG" id="trr:M419DRAFT_142027"/>
<dbReference type="GO" id="GO:0005975">
    <property type="term" value="P:carbohydrate metabolic process"/>
    <property type="evidence" value="ECO:0007669"/>
    <property type="project" value="InterPro"/>
</dbReference>
<evidence type="ECO:0000313" key="5">
    <source>
        <dbReference type="Proteomes" id="UP000024376"/>
    </source>
</evidence>
<accession>A0A024S512</accession>
<dbReference type="Gene3D" id="2.60.120.200">
    <property type="match status" value="1"/>
</dbReference>
<keyword evidence="2" id="KW-1133">Transmembrane helix</keyword>
<feature type="compositionally biased region" description="Polar residues" evidence="1">
    <location>
        <begin position="28"/>
        <end position="55"/>
    </location>
</feature>
<proteinExistence type="predicted"/>
<dbReference type="InterPro" id="IPR000757">
    <property type="entry name" value="Beta-glucanase-like"/>
</dbReference>
<dbReference type="OrthoDB" id="4781at2759"/>
<sequence>MEQHDYGRPPVVPSAATSSAPTPLRPGTPNTDASRNLYDNTDSGSNVPGTGTNPFVSPDASRPASSFESSSGSPYEEPAEAPGGQRYFHSRLVKKGEIEKPWLNKVDPKEKWVTILPLLGILLGLCISGFLVWDGMRSVVKHKYCPVLDEDFSSGLDPSIWTKEVQVGGFGNGEFEQTTSGDGNVFIGDNGHLMIKATLQDANLVEKNNVINLLKDGTCTSKDYYSCVAATNTTAGNSTIVPPTLSGRINTKKGATIKYGRVEVTAKLPVGDWLWPAIWMLPVKDTYGPWPSSGEIDIMESRGNNHTYAQGGNNIASSALHWGPDPANDAWWKTNNKRKSLHTTYSAGFNTFGLEWSQKYLFTYVNSRLLQVTYTNFNKPMWKRGGFPDSTSNGTRLVDIWSQTGRDNTPFDQEFYLILNLAVGGTNGWFEDGRSGKPWLDHSPNAKKDFWEARDTWYPTWTQPQLEVSRVLITQQCDGNEEL</sequence>
<dbReference type="SUPFAM" id="SSF49899">
    <property type="entry name" value="Concanavalin A-like lectins/glucanases"/>
    <property type="match status" value="1"/>
</dbReference>
<gene>
    <name evidence="4" type="ORF">M419DRAFT_142027</name>
</gene>
<feature type="transmembrane region" description="Helical" evidence="2">
    <location>
        <begin position="112"/>
        <end position="133"/>
    </location>
</feature>
<evidence type="ECO:0000259" key="3">
    <source>
        <dbReference type="PROSITE" id="PS51762"/>
    </source>
</evidence>
<dbReference type="InterPro" id="IPR013320">
    <property type="entry name" value="ConA-like_dom_sf"/>
</dbReference>
<reference evidence="5" key="1">
    <citation type="journal article" date="2013" name="Ind. Biotechnol.">
        <title>Comparative genomics analysis of Trichoderma reesei strains.</title>
        <authorList>
            <person name="Koike H."/>
            <person name="Aerts A."/>
            <person name="LaButti K."/>
            <person name="Grigoriev I.V."/>
            <person name="Baker S.E."/>
        </authorList>
    </citation>
    <scope>NUCLEOTIDE SEQUENCE [LARGE SCALE GENOMIC DNA]</scope>
    <source>
        <strain evidence="5">ATCC 56765 / BCRC 32924 / NRRL 11460 / Rut C-30</strain>
    </source>
</reference>
<dbReference type="Proteomes" id="UP000024376">
    <property type="component" value="Unassembled WGS sequence"/>
</dbReference>